<reference evidence="2 3" key="1">
    <citation type="submission" date="2024-09" db="EMBL/GenBank/DDBJ databases">
        <title>Chromosome-scale assembly of Riccia sorocarpa.</title>
        <authorList>
            <person name="Paukszto L."/>
        </authorList>
    </citation>
    <scope>NUCLEOTIDE SEQUENCE [LARGE SCALE GENOMIC DNA]</scope>
    <source>
        <strain evidence="2">LP-2024</strain>
        <tissue evidence="2">Aerial parts of the thallus</tissue>
    </source>
</reference>
<gene>
    <name evidence="2" type="ORF">R1sor_025060</name>
</gene>
<name>A0ABD3GA97_9MARC</name>
<evidence type="ECO:0000313" key="3">
    <source>
        <dbReference type="Proteomes" id="UP001633002"/>
    </source>
</evidence>
<protein>
    <submittedName>
        <fullName evidence="2">Uncharacterized protein</fullName>
    </submittedName>
</protein>
<organism evidence="2 3">
    <name type="scientific">Riccia sorocarpa</name>
    <dbReference type="NCBI Taxonomy" id="122646"/>
    <lineage>
        <taxon>Eukaryota</taxon>
        <taxon>Viridiplantae</taxon>
        <taxon>Streptophyta</taxon>
        <taxon>Embryophyta</taxon>
        <taxon>Marchantiophyta</taxon>
        <taxon>Marchantiopsida</taxon>
        <taxon>Marchantiidae</taxon>
        <taxon>Marchantiales</taxon>
        <taxon>Ricciaceae</taxon>
        <taxon>Riccia</taxon>
    </lineage>
</organism>
<dbReference type="EMBL" id="JBJQOH010000008">
    <property type="protein sequence ID" value="KAL3675112.1"/>
    <property type="molecule type" value="Genomic_DNA"/>
</dbReference>
<keyword evidence="3" id="KW-1185">Reference proteome</keyword>
<feature type="region of interest" description="Disordered" evidence="1">
    <location>
        <begin position="72"/>
        <end position="116"/>
    </location>
</feature>
<sequence>MNEAIAQTTELADTPIVINGDIRTTTVKRKSAYSTGIGKNDTHRHDKVARTQQAVRLVRELPVLRRPDESARVAVNISSDGNDEHSPRRSPVQDITNQPASENGDGPTIEGEATEPARVADTFVEDTTNTAGNVIHSDWSPDIHTISSDSDIEIIEITSRRRPPTRAYPAYRQAVLDDNRPKQFGIVIVEVDADVTKWCLSRTSYTGAGPACYAATPGRSAKQKSDMLVCPDVVLV</sequence>
<comment type="caution">
    <text evidence="2">The sequence shown here is derived from an EMBL/GenBank/DDBJ whole genome shotgun (WGS) entry which is preliminary data.</text>
</comment>
<dbReference type="AlphaFoldDB" id="A0ABD3GA97"/>
<accession>A0ABD3GA97</accession>
<dbReference type="Proteomes" id="UP001633002">
    <property type="component" value="Unassembled WGS sequence"/>
</dbReference>
<evidence type="ECO:0000313" key="2">
    <source>
        <dbReference type="EMBL" id="KAL3675112.1"/>
    </source>
</evidence>
<evidence type="ECO:0000256" key="1">
    <source>
        <dbReference type="SAM" id="MobiDB-lite"/>
    </source>
</evidence>
<proteinExistence type="predicted"/>